<organism evidence="1 2">
    <name type="scientific">Desulfoscipio geothermicus DSM 3669</name>
    <dbReference type="NCBI Taxonomy" id="1121426"/>
    <lineage>
        <taxon>Bacteria</taxon>
        <taxon>Bacillati</taxon>
        <taxon>Bacillota</taxon>
        <taxon>Clostridia</taxon>
        <taxon>Eubacteriales</taxon>
        <taxon>Desulfallaceae</taxon>
        <taxon>Desulfoscipio</taxon>
    </lineage>
</organism>
<evidence type="ECO:0000313" key="1">
    <source>
        <dbReference type="EMBL" id="SFR01063.1"/>
    </source>
</evidence>
<dbReference type="RefSeq" id="WP_092482367.1">
    <property type="nucleotide sequence ID" value="NZ_FOYM01000006.1"/>
</dbReference>
<keyword evidence="2" id="KW-1185">Reference proteome</keyword>
<gene>
    <name evidence="1" type="ORF">SAMN05660706_10655</name>
</gene>
<accession>A0A1I6D6N2</accession>
<dbReference type="EMBL" id="FOYM01000006">
    <property type="protein sequence ID" value="SFR01063.1"/>
    <property type="molecule type" value="Genomic_DNA"/>
</dbReference>
<name>A0A1I6D6N2_9FIRM</name>
<dbReference type="Proteomes" id="UP000199584">
    <property type="component" value="Unassembled WGS sequence"/>
</dbReference>
<dbReference type="OrthoDB" id="9923547at2"/>
<evidence type="ECO:0000313" key="2">
    <source>
        <dbReference type="Proteomes" id="UP000199584"/>
    </source>
</evidence>
<dbReference type="AlphaFoldDB" id="A0A1I6D6N2"/>
<sequence>MPKAGKLRSIRASELRKVTAGKLRTFDAEDLRDVTTEELEELCEAPGDQGCADQLKAAAEDRQMLKTTDFFKETRD</sequence>
<protein>
    <submittedName>
        <fullName evidence="1">Uncharacterized protein</fullName>
    </submittedName>
</protein>
<reference evidence="2" key="1">
    <citation type="submission" date="2016-10" db="EMBL/GenBank/DDBJ databases">
        <authorList>
            <person name="Varghese N."/>
            <person name="Submissions S."/>
        </authorList>
    </citation>
    <scope>NUCLEOTIDE SEQUENCE [LARGE SCALE GENOMIC DNA]</scope>
    <source>
        <strain evidence="2">DSM 3669</strain>
    </source>
</reference>
<proteinExistence type="predicted"/>